<dbReference type="EMBL" id="BMJC01000004">
    <property type="protein sequence ID" value="GGB12206.1"/>
    <property type="molecule type" value="Genomic_DNA"/>
</dbReference>
<keyword evidence="3" id="KW-1185">Reference proteome</keyword>
<organism evidence="2 3">
    <name type="scientific">Puia dinghuensis</name>
    <dbReference type="NCBI Taxonomy" id="1792502"/>
    <lineage>
        <taxon>Bacteria</taxon>
        <taxon>Pseudomonadati</taxon>
        <taxon>Bacteroidota</taxon>
        <taxon>Chitinophagia</taxon>
        <taxon>Chitinophagales</taxon>
        <taxon>Chitinophagaceae</taxon>
        <taxon>Puia</taxon>
    </lineage>
</organism>
<gene>
    <name evidence="2" type="ORF">GCM10011511_39790</name>
</gene>
<name>A0A8J2UFW7_9BACT</name>
<reference evidence="2" key="2">
    <citation type="submission" date="2020-09" db="EMBL/GenBank/DDBJ databases">
        <authorList>
            <person name="Sun Q."/>
            <person name="Zhou Y."/>
        </authorList>
    </citation>
    <scope>NUCLEOTIDE SEQUENCE</scope>
    <source>
        <strain evidence="2">CGMCC 1.15448</strain>
    </source>
</reference>
<evidence type="ECO:0000313" key="3">
    <source>
        <dbReference type="Proteomes" id="UP000607559"/>
    </source>
</evidence>
<proteinExistence type="predicted"/>
<feature type="region of interest" description="Disordered" evidence="1">
    <location>
        <begin position="34"/>
        <end position="53"/>
    </location>
</feature>
<protein>
    <submittedName>
        <fullName evidence="2">Uncharacterized protein</fullName>
    </submittedName>
</protein>
<accession>A0A8J2UFW7</accession>
<dbReference type="AlphaFoldDB" id="A0A8J2UFW7"/>
<sequence length="53" mass="6057">MASAKKSKKPRKNKYEEKVHVDASFDEVMTVLFPKTENTTPPQPKVVSPKKKK</sequence>
<evidence type="ECO:0000313" key="2">
    <source>
        <dbReference type="EMBL" id="GGB12206.1"/>
    </source>
</evidence>
<reference evidence="2" key="1">
    <citation type="journal article" date="2014" name="Int. J. Syst. Evol. Microbiol.">
        <title>Complete genome sequence of Corynebacterium casei LMG S-19264T (=DSM 44701T), isolated from a smear-ripened cheese.</title>
        <authorList>
            <consortium name="US DOE Joint Genome Institute (JGI-PGF)"/>
            <person name="Walter F."/>
            <person name="Albersmeier A."/>
            <person name="Kalinowski J."/>
            <person name="Ruckert C."/>
        </authorList>
    </citation>
    <scope>NUCLEOTIDE SEQUENCE</scope>
    <source>
        <strain evidence="2">CGMCC 1.15448</strain>
    </source>
</reference>
<dbReference type="Proteomes" id="UP000607559">
    <property type="component" value="Unassembled WGS sequence"/>
</dbReference>
<comment type="caution">
    <text evidence="2">The sequence shown here is derived from an EMBL/GenBank/DDBJ whole genome shotgun (WGS) entry which is preliminary data.</text>
</comment>
<evidence type="ECO:0000256" key="1">
    <source>
        <dbReference type="SAM" id="MobiDB-lite"/>
    </source>
</evidence>